<evidence type="ECO:0000313" key="2">
    <source>
        <dbReference type="EMBL" id="KAJ2845526.1"/>
    </source>
</evidence>
<gene>
    <name evidence="2" type="ORF">IWW36_004743</name>
</gene>
<reference evidence="2" key="1">
    <citation type="submission" date="2022-07" db="EMBL/GenBank/DDBJ databases">
        <title>Phylogenomic reconstructions and comparative analyses of Kickxellomycotina fungi.</title>
        <authorList>
            <person name="Reynolds N.K."/>
            <person name="Stajich J.E."/>
            <person name="Barry K."/>
            <person name="Grigoriev I.V."/>
            <person name="Crous P."/>
            <person name="Smith M.E."/>
        </authorList>
    </citation>
    <scope>NUCLEOTIDE SEQUENCE</scope>
    <source>
        <strain evidence="2">NRRL 1566</strain>
    </source>
</reference>
<feature type="region of interest" description="Disordered" evidence="1">
    <location>
        <begin position="143"/>
        <end position="188"/>
    </location>
</feature>
<protein>
    <submittedName>
        <fullName evidence="2">Uncharacterized protein</fullName>
    </submittedName>
</protein>
<feature type="compositionally biased region" description="Low complexity" evidence="1">
    <location>
        <begin position="88"/>
        <end position="97"/>
    </location>
</feature>
<feature type="region of interest" description="Disordered" evidence="1">
    <location>
        <begin position="66"/>
        <end position="99"/>
    </location>
</feature>
<dbReference type="AlphaFoldDB" id="A0A9W8I2R9"/>
<organism evidence="2 3">
    <name type="scientific">Coemansia brasiliensis</name>
    <dbReference type="NCBI Taxonomy" id="2650707"/>
    <lineage>
        <taxon>Eukaryota</taxon>
        <taxon>Fungi</taxon>
        <taxon>Fungi incertae sedis</taxon>
        <taxon>Zoopagomycota</taxon>
        <taxon>Kickxellomycotina</taxon>
        <taxon>Kickxellomycetes</taxon>
        <taxon>Kickxellales</taxon>
        <taxon>Kickxellaceae</taxon>
        <taxon>Coemansia</taxon>
    </lineage>
</organism>
<dbReference type="EMBL" id="JANBUW010000777">
    <property type="protein sequence ID" value="KAJ2845526.1"/>
    <property type="molecule type" value="Genomic_DNA"/>
</dbReference>
<feature type="non-terminal residue" evidence="2">
    <location>
        <position position="1"/>
    </location>
</feature>
<proteinExistence type="predicted"/>
<dbReference type="OrthoDB" id="3228325at2759"/>
<dbReference type="Proteomes" id="UP001139887">
    <property type="component" value="Unassembled WGS sequence"/>
</dbReference>
<keyword evidence="3" id="KW-1185">Reference proteome</keyword>
<feature type="compositionally biased region" description="Low complexity" evidence="1">
    <location>
        <begin position="171"/>
        <end position="181"/>
    </location>
</feature>
<accession>A0A9W8I2R9</accession>
<evidence type="ECO:0000313" key="3">
    <source>
        <dbReference type="Proteomes" id="UP001139887"/>
    </source>
</evidence>
<comment type="caution">
    <text evidence="2">The sequence shown here is derived from an EMBL/GenBank/DDBJ whole genome shotgun (WGS) entry which is preliminary data.</text>
</comment>
<name>A0A9W8I2R9_9FUNG</name>
<sequence>MNSSEAGSLDGELQRKLRHALERAVLELNSSSGTDISMEQFVDAFNPDSPTICRLMSAVVKETLMPRKPSEPASPAASLRGGVPIAHSSSSFRGSHSPAVDASWTGSLRRGRNAPASVDLDHVRNLMEAIEIVSPHMVGADVGSSSPIPESRSGWTLPGQAAQSHPEQHALGSSLGFSSSSDHNTHAVRHRRLSGQIGHSPGIPIRPLRPRARGHIDPLEFAEYAVAHMRPSPRFTPMGHGYPLSSSMTSDSLPRSFRSTQPPLHLPRQHALEEMCNGSN</sequence>
<evidence type="ECO:0000256" key="1">
    <source>
        <dbReference type="SAM" id="MobiDB-lite"/>
    </source>
</evidence>